<dbReference type="GeneID" id="87941165"/>
<reference evidence="2" key="1">
    <citation type="journal article" date="2023" name="bioRxiv">
        <title>Complete genome of the Medicago anthracnose fungus, Colletotrichum destructivum, reveals a mini-chromosome-like region within a core chromosome.</title>
        <authorList>
            <person name="Lapalu N."/>
            <person name="Simon A."/>
            <person name="Lu A."/>
            <person name="Plaumann P.-L."/>
            <person name="Amselem J."/>
            <person name="Pigne S."/>
            <person name="Auger A."/>
            <person name="Koch C."/>
            <person name="Dallery J.-F."/>
            <person name="O'Connell R.J."/>
        </authorList>
    </citation>
    <scope>NUCLEOTIDE SEQUENCE [LARGE SCALE GENOMIC DNA]</scope>
    <source>
        <strain evidence="2">CBS 520.97</strain>
    </source>
</reference>
<accession>A0AAX4I9N1</accession>
<gene>
    <name evidence="1" type="ORF">CDEST_04662</name>
</gene>
<dbReference type="AlphaFoldDB" id="A0AAX4I9N1"/>
<protein>
    <submittedName>
        <fullName evidence="1">Uncharacterized protein</fullName>
    </submittedName>
</protein>
<name>A0AAX4I9N1_9PEZI</name>
<evidence type="ECO:0000313" key="2">
    <source>
        <dbReference type="Proteomes" id="UP001322277"/>
    </source>
</evidence>
<organism evidence="1 2">
    <name type="scientific">Colletotrichum destructivum</name>
    <dbReference type="NCBI Taxonomy" id="34406"/>
    <lineage>
        <taxon>Eukaryota</taxon>
        <taxon>Fungi</taxon>
        <taxon>Dikarya</taxon>
        <taxon>Ascomycota</taxon>
        <taxon>Pezizomycotina</taxon>
        <taxon>Sordariomycetes</taxon>
        <taxon>Hypocreomycetidae</taxon>
        <taxon>Glomerellales</taxon>
        <taxon>Glomerellaceae</taxon>
        <taxon>Colletotrichum</taxon>
        <taxon>Colletotrichum destructivum species complex</taxon>
    </lineage>
</organism>
<dbReference type="EMBL" id="CP137307">
    <property type="protein sequence ID" value="WQF79648.1"/>
    <property type="molecule type" value="Genomic_DNA"/>
</dbReference>
<dbReference type="RefSeq" id="XP_062776872.1">
    <property type="nucleotide sequence ID" value="XM_062920821.1"/>
</dbReference>
<dbReference type="Proteomes" id="UP001322277">
    <property type="component" value="Chromosome 3"/>
</dbReference>
<evidence type="ECO:0000313" key="1">
    <source>
        <dbReference type="EMBL" id="WQF79648.1"/>
    </source>
</evidence>
<proteinExistence type="predicted"/>
<sequence length="128" mass="14530">MPFFSNPYRAAALAARRVWENIKRWPWQLFSDSVLARGCAQRLARYRCTSVRAGGQLEERGIIVSRTPPIRLGCMRALSSLGHGRPPGDFGFDTAPPCRRRRVVWGRGFEPIPANLRWCAPNPIYVYG</sequence>
<keyword evidence="2" id="KW-1185">Reference proteome</keyword>
<dbReference type="KEGG" id="cdet:87941165"/>